<dbReference type="EMBL" id="DVOB01000132">
    <property type="protein sequence ID" value="HIU96274.1"/>
    <property type="molecule type" value="Genomic_DNA"/>
</dbReference>
<reference evidence="2" key="1">
    <citation type="submission" date="2020-10" db="EMBL/GenBank/DDBJ databases">
        <authorList>
            <person name="Gilroy R."/>
        </authorList>
    </citation>
    <scope>NUCLEOTIDE SEQUENCE</scope>
    <source>
        <strain evidence="2">ChiSjej4B22-8349</strain>
    </source>
</reference>
<gene>
    <name evidence="2" type="ORF">IAD25_06115</name>
</gene>
<evidence type="ECO:0000259" key="1">
    <source>
        <dbReference type="Pfam" id="PF01548"/>
    </source>
</evidence>
<dbReference type="PANTHER" id="PTHR33055">
    <property type="entry name" value="TRANSPOSASE FOR INSERTION SEQUENCE ELEMENT IS1111A"/>
    <property type="match status" value="1"/>
</dbReference>
<feature type="non-terminal residue" evidence="2">
    <location>
        <position position="203"/>
    </location>
</feature>
<feature type="domain" description="Transposase IS110-like N-terminal" evidence="1">
    <location>
        <begin position="4"/>
        <end position="160"/>
    </location>
</feature>
<dbReference type="GO" id="GO:0003677">
    <property type="term" value="F:DNA binding"/>
    <property type="evidence" value="ECO:0007669"/>
    <property type="project" value="InterPro"/>
</dbReference>
<dbReference type="GO" id="GO:0006313">
    <property type="term" value="P:DNA transposition"/>
    <property type="evidence" value="ECO:0007669"/>
    <property type="project" value="InterPro"/>
</dbReference>
<organism evidence="2 3">
    <name type="scientific">Candidatus Allocopromorpha excrementipullorum</name>
    <dbReference type="NCBI Taxonomy" id="2840743"/>
    <lineage>
        <taxon>Bacteria</taxon>
        <taxon>Bacillati</taxon>
        <taxon>Bacillota</taxon>
        <taxon>Clostridia</taxon>
        <taxon>Eubacteriales</taxon>
        <taxon>Eubacteriaceae</taxon>
        <taxon>Eubacteriaceae incertae sedis</taxon>
        <taxon>Candidatus Allocopromorpha</taxon>
    </lineage>
</organism>
<accession>A0A9D1N7M3</accession>
<proteinExistence type="predicted"/>
<dbReference type="Proteomes" id="UP000824130">
    <property type="component" value="Unassembled WGS sequence"/>
</dbReference>
<comment type="caution">
    <text evidence="2">The sequence shown here is derived from an EMBL/GenBank/DDBJ whole genome shotgun (WGS) entry which is preliminary data.</text>
</comment>
<dbReference type="AlphaFoldDB" id="A0A9D1N7M3"/>
<dbReference type="InterPro" id="IPR047650">
    <property type="entry name" value="Transpos_IS110"/>
</dbReference>
<evidence type="ECO:0000313" key="3">
    <source>
        <dbReference type="Proteomes" id="UP000824130"/>
    </source>
</evidence>
<dbReference type="Pfam" id="PF01548">
    <property type="entry name" value="DEDD_Tnp_IS110"/>
    <property type="match status" value="1"/>
</dbReference>
<dbReference type="InterPro" id="IPR002525">
    <property type="entry name" value="Transp_IS110-like_N"/>
</dbReference>
<dbReference type="GO" id="GO:0004803">
    <property type="term" value="F:transposase activity"/>
    <property type="evidence" value="ECO:0007669"/>
    <property type="project" value="InterPro"/>
</dbReference>
<reference evidence="2" key="2">
    <citation type="journal article" date="2021" name="PeerJ">
        <title>Extensive microbial diversity within the chicken gut microbiome revealed by metagenomics and culture.</title>
        <authorList>
            <person name="Gilroy R."/>
            <person name="Ravi A."/>
            <person name="Getino M."/>
            <person name="Pursley I."/>
            <person name="Horton D.L."/>
            <person name="Alikhan N.F."/>
            <person name="Baker D."/>
            <person name="Gharbi K."/>
            <person name="Hall N."/>
            <person name="Watson M."/>
            <person name="Adriaenssens E.M."/>
            <person name="Foster-Nyarko E."/>
            <person name="Jarju S."/>
            <person name="Secka A."/>
            <person name="Antonio M."/>
            <person name="Oren A."/>
            <person name="Chaudhuri R.R."/>
            <person name="La Ragione R."/>
            <person name="Hildebrand F."/>
            <person name="Pallen M.J."/>
        </authorList>
    </citation>
    <scope>NUCLEOTIDE SEQUENCE</scope>
    <source>
        <strain evidence="2">ChiSjej4B22-8349</strain>
    </source>
</reference>
<name>A0A9D1N7M3_9FIRM</name>
<sequence length="203" mass="23708">MISVGIDVSKGKSTACAIKPCGEIVVSPFEFQHKETDLKSLCDMFRRMNDEIRIVMEATGIYHLPVATYLIEHGVFVSVVNPYEMKQYRTRGLRKVKTDRADSMMIAGYGIDYWYSLKAFQVSQDVYAELRVLSRQYRHHMQLRISALLGLTHLLDYTMPGIKRELKGWNEDNGKDKLGDFVDKYWHYDNITKMSEFKFIDHY</sequence>
<evidence type="ECO:0000313" key="2">
    <source>
        <dbReference type="EMBL" id="HIU96274.1"/>
    </source>
</evidence>
<protein>
    <submittedName>
        <fullName evidence="2">IS110 family transposase</fullName>
    </submittedName>
</protein>